<evidence type="ECO:0000313" key="4">
    <source>
        <dbReference type="Proteomes" id="UP000006968"/>
    </source>
</evidence>
<dbReference type="OrthoDB" id="4090479at2759"/>
<proteinExistence type="predicted"/>
<feature type="compositionally biased region" description="Basic and acidic residues" evidence="1">
    <location>
        <begin position="74"/>
        <end position="90"/>
    </location>
</feature>
<evidence type="ECO:0000313" key="3">
    <source>
        <dbReference type="EMBL" id="EJS41537.1"/>
    </source>
</evidence>
<comment type="caution">
    <text evidence="3">The sequence shown here is derived from an EMBL/GenBank/DDBJ whole genome shotgun (WGS) entry which is preliminary data.</text>
</comment>
<dbReference type="HOGENOM" id="CLU_028816_1_0_1"/>
<evidence type="ECO:0000256" key="1">
    <source>
        <dbReference type="SAM" id="MobiDB-lite"/>
    </source>
</evidence>
<feature type="compositionally biased region" description="Polar residues" evidence="1">
    <location>
        <begin position="459"/>
        <end position="489"/>
    </location>
</feature>
<feature type="compositionally biased region" description="Low complexity" evidence="1">
    <location>
        <begin position="53"/>
        <end position="70"/>
    </location>
</feature>
<feature type="compositionally biased region" description="Low complexity" evidence="1">
    <location>
        <begin position="300"/>
        <end position="317"/>
    </location>
</feature>
<dbReference type="AlphaFoldDB" id="J8LHK9"/>
<reference evidence="3 4" key="1">
    <citation type="journal article" date="2013" name="BMC Genomics">
        <title>High quality de novo sequencing and assembly of the Saccharomyces arboricolus genome.</title>
        <authorList>
            <person name="Liti G."/>
            <person name="Nguyen Ba A.N."/>
            <person name="Blythe M."/>
            <person name="Mueller C.A."/>
            <person name="Bergstroem A."/>
            <person name="Cubillos F.A."/>
            <person name="Dafhnis-Calas F."/>
            <person name="Khoshraftar S."/>
            <person name="Malla S."/>
            <person name="Mehta N."/>
            <person name="Siow C.C."/>
            <person name="Warringer J."/>
            <person name="Moses A.M."/>
            <person name="Louis E.J."/>
            <person name="Nieduszynski C.A."/>
        </authorList>
    </citation>
    <scope>NUCLEOTIDE SEQUENCE [LARGE SCALE GENOMIC DNA]</scope>
    <source>
        <strain evidence="4">H-6 / AS 2.3317 / CBS 10644</strain>
    </source>
</reference>
<feature type="domain" description="GDS1 winged helix" evidence="2">
    <location>
        <begin position="112"/>
        <end position="207"/>
    </location>
</feature>
<feature type="compositionally biased region" description="Polar residues" evidence="1">
    <location>
        <begin position="354"/>
        <end position="374"/>
    </location>
</feature>
<feature type="compositionally biased region" description="Low complexity" evidence="1">
    <location>
        <begin position="436"/>
        <end position="458"/>
    </location>
</feature>
<evidence type="ECO:0000259" key="2">
    <source>
        <dbReference type="Pfam" id="PF25318"/>
    </source>
</evidence>
<feature type="compositionally biased region" description="Polar residues" evidence="1">
    <location>
        <begin position="43"/>
        <end position="52"/>
    </location>
</feature>
<feature type="region of interest" description="Disordered" evidence="1">
    <location>
        <begin position="43"/>
        <end position="113"/>
    </location>
</feature>
<dbReference type="Pfam" id="PF25318">
    <property type="entry name" value="WHD_GDS1"/>
    <property type="match status" value="1"/>
</dbReference>
<sequence>MALANSRPLQIPTLENEILHNSNSPIFQLSSMGFTTRADTISNPGTDLVGNQSNMSLDDNSLSGSSFSSSQETKTLKSKKDSGAPKKDNPLLEISKLIPVTGERPKPENRDSPLDDDVLHAVFVILWEMDPNQQGMTVKQLCDLLLQKHPDMSNLSTKLSNLISAKLNAYVKKIEKGEKTLIYALSREWSNSSPRRMLYIYRGILSPDYKEHAQAVTMKLKSQLERSGGSNDFNSKKKKDSNNNQLANNDSYSDSVADMKNLSSNSSFSKNLNVGNLAFSLSPEFNIPYSTSPVSLNLSPSIGSSQQQLQSPSVSTPVLKNKNSNKKRSYPDDDANDIMTESKKNKAAKPGKQTKCQSSSVLSTPKKVPSSTSLSTFANSKIISPDSSVSHNTPSSTYVTAAAAAPRLSKLLPKNGFKKNSRSSSELAAIHKVISTQTPIESSSESSVYSSSSSSPISNTATGSTESLSDHSSSQDNETESNLSSQEPRNEVTNWMKIVRNGFLTRDIESPESITLDDLENIFN</sequence>
<feature type="region of interest" description="Disordered" evidence="1">
    <location>
        <begin position="436"/>
        <end position="489"/>
    </location>
</feature>
<gene>
    <name evidence="3" type="ORF">SU7_3415</name>
</gene>
<name>J8LHK9_SACAR</name>
<keyword evidence="4" id="KW-1185">Reference proteome</keyword>
<dbReference type="InterPro" id="IPR057511">
    <property type="entry name" value="WH_GDS1"/>
</dbReference>
<accession>J8LHK9</accession>
<feature type="region of interest" description="Disordered" evidence="1">
    <location>
        <begin position="224"/>
        <end position="253"/>
    </location>
</feature>
<protein>
    <submittedName>
        <fullName evidence="3">Gds1p</fullName>
    </submittedName>
</protein>
<feature type="region of interest" description="Disordered" evidence="1">
    <location>
        <begin position="300"/>
        <end position="374"/>
    </location>
</feature>
<organism evidence="3 4">
    <name type="scientific">Saccharomyces arboricola (strain H-6 / AS 2.3317 / CBS 10644)</name>
    <name type="common">Yeast</name>
    <dbReference type="NCBI Taxonomy" id="1160507"/>
    <lineage>
        <taxon>Eukaryota</taxon>
        <taxon>Fungi</taxon>
        <taxon>Dikarya</taxon>
        <taxon>Ascomycota</taxon>
        <taxon>Saccharomycotina</taxon>
        <taxon>Saccharomycetes</taxon>
        <taxon>Saccharomycetales</taxon>
        <taxon>Saccharomycetaceae</taxon>
        <taxon>Saccharomyces</taxon>
    </lineage>
</organism>
<dbReference type="Proteomes" id="UP000006968">
    <property type="component" value="Chromosome XV"/>
</dbReference>
<feature type="compositionally biased region" description="Basic and acidic residues" evidence="1">
    <location>
        <begin position="103"/>
        <end position="113"/>
    </location>
</feature>
<dbReference type="EMBL" id="ALIE01000187">
    <property type="protein sequence ID" value="EJS41537.1"/>
    <property type="molecule type" value="Genomic_DNA"/>
</dbReference>